<dbReference type="OrthoDB" id="687730at2759"/>
<evidence type="ECO:0000313" key="5">
    <source>
        <dbReference type="Proteomes" id="UP000693981"/>
    </source>
</evidence>
<comment type="caution">
    <text evidence="4">The sequence shown here is derived from an EMBL/GenBank/DDBJ whole genome shotgun (WGS) entry which is preliminary data.</text>
</comment>
<feature type="region of interest" description="Disordered" evidence="1">
    <location>
        <begin position="357"/>
        <end position="379"/>
    </location>
</feature>
<dbReference type="SMART" id="SM00100">
    <property type="entry name" value="cNMP"/>
    <property type="match status" value="1"/>
</dbReference>
<proteinExistence type="predicted"/>
<dbReference type="InterPro" id="IPR000595">
    <property type="entry name" value="cNMP-bd_dom"/>
</dbReference>
<dbReference type="Proteomes" id="UP000693981">
    <property type="component" value="Unassembled WGS sequence"/>
</dbReference>
<feature type="region of interest" description="Disordered" evidence="1">
    <location>
        <begin position="458"/>
        <end position="507"/>
    </location>
</feature>
<feature type="domain" description="Cyclic nucleotide-binding" evidence="3">
    <location>
        <begin position="159"/>
        <end position="277"/>
    </location>
</feature>
<dbReference type="PROSITE" id="PS50042">
    <property type="entry name" value="CNMP_BINDING_3"/>
    <property type="match status" value="1"/>
</dbReference>
<dbReference type="AlphaFoldDB" id="A0A8T1X5T9"/>
<reference evidence="4" key="1">
    <citation type="submission" date="2021-02" db="EMBL/GenBank/DDBJ databases">
        <authorList>
            <person name="Palmer J.M."/>
        </authorList>
    </citation>
    <scope>NUCLEOTIDE SEQUENCE</scope>
    <source>
        <strain evidence="4">SCRP23</strain>
    </source>
</reference>
<dbReference type="CDD" id="cd00038">
    <property type="entry name" value="CAP_ED"/>
    <property type="match status" value="1"/>
</dbReference>
<feature type="domain" description="FHA" evidence="2">
    <location>
        <begin position="552"/>
        <end position="597"/>
    </location>
</feature>
<feature type="compositionally biased region" description="Acidic residues" evidence="1">
    <location>
        <begin position="478"/>
        <end position="498"/>
    </location>
</feature>
<accession>A0A8T1X5T9</accession>
<dbReference type="CDD" id="cd00060">
    <property type="entry name" value="FHA"/>
    <property type="match status" value="1"/>
</dbReference>
<dbReference type="Pfam" id="PF00027">
    <property type="entry name" value="cNMP_binding"/>
    <property type="match status" value="1"/>
</dbReference>
<name>A0A8T1X5T9_9STRA</name>
<sequence length="638" mass="71376">MFGKGRDCDAQIFTVTLAIEQFTVQLERGTCLLTPMPTGINAGTYFLIGRDDTGLPVNDRSGGTHNPEHADDPERSADVVKYTSKPLLLAETCVFRCGGCELEVIYVKNTPITTDLKSMAAIELQEHIQLLSMMPWLQPIVYDRKLIVSLARCGHRQRLDTGDVIYEIGDSANFLFIVISGEVRLLHLSNSNDDEHDTAMNSLTHKVTAGGFFGEVSLQKPPGLWDSEFCCGSLEYTENATAATTCEILALAKEDICGYLEIYMDVVRAHLRYIRRRDKLIQTASTNVPWLRGISLQEKRLVATNAEVVSYARGSVLFEDGKLFVPTAYASVCSLESRDGFLVISCGKVRVIRHKNARQQHLTSRENDPSEGERQTFNASSADEDFEWWNPKKSVVVDSSSPSTSSTRDVSFRLEAYTRVECMFIAKEHVAHLVTGAPQQESTNDNPTRGEYADRLARGTSLANRRRHHSQVVTSGSGDDDVSGSGDDDHDMLDDSDEERNRSRWRRKKRNKQLLEQTVLETLNDAHIPNALVLYVLAGAHRGDIHVVRNVATIGGWLSGADIELNDRYVSRSHAVIEYHDNKYWLYDNHSKWGTFVRLEEEKAVDIHPGDVFLAGEVEFTCLGSFPERNKSSACCVM</sequence>
<gene>
    <name evidence="4" type="ORF">PHYBOEH_003216</name>
</gene>
<protein>
    <submittedName>
        <fullName evidence="4">Uncharacterized protein</fullName>
    </submittedName>
</protein>
<keyword evidence="5" id="KW-1185">Reference proteome</keyword>
<evidence type="ECO:0000259" key="3">
    <source>
        <dbReference type="PROSITE" id="PS50042"/>
    </source>
</evidence>
<feature type="compositionally biased region" description="Basic and acidic residues" evidence="1">
    <location>
        <begin position="66"/>
        <end position="76"/>
    </location>
</feature>
<dbReference type="InterPro" id="IPR000253">
    <property type="entry name" value="FHA_dom"/>
</dbReference>
<dbReference type="Pfam" id="PF00498">
    <property type="entry name" value="FHA"/>
    <property type="match status" value="1"/>
</dbReference>
<evidence type="ECO:0000259" key="2">
    <source>
        <dbReference type="PROSITE" id="PS50006"/>
    </source>
</evidence>
<dbReference type="EMBL" id="JAGDFL010000019">
    <property type="protein sequence ID" value="KAG7401021.1"/>
    <property type="molecule type" value="Genomic_DNA"/>
</dbReference>
<evidence type="ECO:0000256" key="1">
    <source>
        <dbReference type="SAM" id="MobiDB-lite"/>
    </source>
</evidence>
<dbReference type="PROSITE" id="PS50006">
    <property type="entry name" value="FHA_DOMAIN"/>
    <property type="match status" value="1"/>
</dbReference>
<evidence type="ECO:0000313" key="4">
    <source>
        <dbReference type="EMBL" id="KAG7401021.1"/>
    </source>
</evidence>
<feature type="compositionally biased region" description="Basic and acidic residues" evidence="1">
    <location>
        <begin position="363"/>
        <end position="374"/>
    </location>
</feature>
<feature type="region of interest" description="Disordered" evidence="1">
    <location>
        <begin position="57"/>
        <end position="76"/>
    </location>
</feature>
<organism evidence="4 5">
    <name type="scientific">Phytophthora boehmeriae</name>
    <dbReference type="NCBI Taxonomy" id="109152"/>
    <lineage>
        <taxon>Eukaryota</taxon>
        <taxon>Sar</taxon>
        <taxon>Stramenopiles</taxon>
        <taxon>Oomycota</taxon>
        <taxon>Peronosporomycetes</taxon>
        <taxon>Peronosporales</taxon>
        <taxon>Peronosporaceae</taxon>
        <taxon>Phytophthora</taxon>
    </lineage>
</organism>